<dbReference type="EMBL" id="CAJVPQ010008537">
    <property type="protein sequence ID" value="CAG8707744.1"/>
    <property type="molecule type" value="Genomic_DNA"/>
</dbReference>
<sequence>IKSKFDIYDLMKIIERLQTLTLSEFSESSSSLLFFFFRSVSSSDSSIKLKLGCKLLGN</sequence>
<gene>
    <name evidence="1" type="ORF">FCALED_LOCUS13779</name>
</gene>
<accession>A0A9N9HV88</accession>
<comment type="caution">
    <text evidence="1">The sequence shown here is derived from an EMBL/GenBank/DDBJ whole genome shotgun (WGS) entry which is preliminary data.</text>
</comment>
<proteinExistence type="predicted"/>
<name>A0A9N9HV88_9GLOM</name>
<evidence type="ECO:0000313" key="1">
    <source>
        <dbReference type="EMBL" id="CAG8707744.1"/>
    </source>
</evidence>
<dbReference type="AlphaFoldDB" id="A0A9N9HV88"/>
<reference evidence="1" key="1">
    <citation type="submission" date="2021-06" db="EMBL/GenBank/DDBJ databases">
        <authorList>
            <person name="Kallberg Y."/>
            <person name="Tangrot J."/>
            <person name="Rosling A."/>
        </authorList>
    </citation>
    <scope>NUCLEOTIDE SEQUENCE</scope>
    <source>
        <strain evidence="1">UK204</strain>
    </source>
</reference>
<organism evidence="1 2">
    <name type="scientific">Funneliformis caledonium</name>
    <dbReference type="NCBI Taxonomy" id="1117310"/>
    <lineage>
        <taxon>Eukaryota</taxon>
        <taxon>Fungi</taxon>
        <taxon>Fungi incertae sedis</taxon>
        <taxon>Mucoromycota</taxon>
        <taxon>Glomeromycotina</taxon>
        <taxon>Glomeromycetes</taxon>
        <taxon>Glomerales</taxon>
        <taxon>Glomeraceae</taxon>
        <taxon>Funneliformis</taxon>
    </lineage>
</organism>
<evidence type="ECO:0000313" key="2">
    <source>
        <dbReference type="Proteomes" id="UP000789570"/>
    </source>
</evidence>
<feature type="non-terminal residue" evidence="1">
    <location>
        <position position="1"/>
    </location>
</feature>
<dbReference type="Proteomes" id="UP000789570">
    <property type="component" value="Unassembled WGS sequence"/>
</dbReference>
<keyword evidence="2" id="KW-1185">Reference proteome</keyword>
<protein>
    <submittedName>
        <fullName evidence="1">15419_t:CDS:1</fullName>
    </submittedName>
</protein>